<name>A0A2T0MCK7_9FLAO</name>
<dbReference type="Pfam" id="PF20532">
    <property type="entry name" value="DUF6747"/>
    <property type="match status" value="1"/>
</dbReference>
<feature type="transmembrane region" description="Helical" evidence="1">
    <location>
        <begin position="29"/>
        <end position="50"/>
    </location>
</feature>
<protein>
    <submittedName>
        <fullName evidence="2">Uncharacterized protein</fullName>
    </submittedName>
</protein>
<evidence type="ECO:0000313" key="3">
    <source>
        <dbReference type="Proteomes" id="UP000237640"/>
    </source>
</evidence>
<gene>
    <name evidence="2" type="ORF">CLV81_3631</name>
</gene>
<keyword evidence="1" id="KW-1133">Transmembrane helix</keyword>
<accession>A0A2T0MCK7</accession>
<keyword evidence="1" id="KW-0812">Transmembrane</keyword>
<dbReference type="RefSeq" id="WP_170068341.1">
    <property type="nucleotide sequence ID" value="NZ_PVYX01000002.1"/>
</dbReference>
<evidence type="ECO:0000313" key="2">
    <source>
        <dbReference type="EMBL" id="PRX55222.1"/>
    </source>
</evidence>
<dbReference type="EMBL" id="PVYX01000002">
    <property type="protein sequence ID" value="PRX55222.1"/>
    <property type="molecule type" value="Genomic_DNA"/>
</dbReference>
<dbReference type="InterPro" id="IPR046635">
    <property type="entry name" value="DUF6747"/>
</dbReference>
<evidence type="ECO:0000256" key="1">
    <source>
        <dbReference type="SAM" id="Phobius"/>
    </source>
</evidence>
<sequence length="56" mass="6731">MNQILLAKRIYKEAFMNLGHRVLRNGFKLYFWTCTALLAMVLYAFCYRLFTGFAWD</sequence>
<comment type="caution">
    <text evidence="2">The sequence shown here is derived from an EMBL/GenBank/DDBJ whole genome shotgun (WGS) entry which is preliminary data.</text>
</comment>
<keyword evidence="3" id="KW-1185">Reference proteome</keyword>
<dbReference type="Proteomes" id="UP000237640">
    <property type="component" value="Unassembled WGS sequence"/>
</dbReference>
<organism evidence="2 3">
    <name type="scientific">Flagellimonas meridianipacifica</name>
    <dbReference type="NCBI Taxonomy" id="1080225"/>
    <lineage>
        <taxon>Bacteria</taxon>
        <taxon>Pseudomonadati</taxon>
        <taxon>Bacteroidota</taxon>
        <taxon>Flavobacteriia</taxon>
        <taxon>Flavobacteriales</taxon>
        <taxon>Flavobacteriaceae</taxon>
        <taxon>Flagellimonas</taxon>
    </lineage>
</organism>
<dbReference type="AlphaFoldDB" id="A0A2T0MCK7"/>
<reference evidence="2 3" key="1">
    <citation type="submission" date="2018-03" db="EMBL/GenBank/DDBJ databases">
        <title>Genomic Encyclopedia of Archaeal and Bacterial Type Strains, Phase II (KMG-II): from individual species to whole genera.</title>
        <authorList>
            <person name="Goeker M."/>
        </authorList>
    </citation>
    <scope>NUCLEOTIDE SEQUENCE [LARGE SCALE GENOMIC DNA]</scope>
    <source>
        <strain evidence="2 3">DSM 25027</strain>
    </source>
</reference>
<proteinExistence type="predicted"/>
<keyword evidence="1" id="KW-0472">Membrane</keyword>